<dbReference type="EMBL" id="CP016908">
    <property type="protein sequence ID" value="APR99991.1"/>
    <property type="molecule type" value="Genomic_DNA"/>
</dbReference>
<organism evidence="1 2">
    <name type="scientific">Pajaroellobacter abortibovis</name>
    <dbReference type="NCBI Taxonomy" id="1882918"/>
    <lineage>
        <taxon>Bacteria</taxon>
        <taxon>Pseudomonadati</taxon>
        <taxon>Myxococcota</taxon>
        <taxon>Polyangia</taxon>
        <taxon>Polyangiales</taxon>
        <taxon>Polyangiaceae</taxon>
    </lineage>
</organism>
<proteinExistence type="predicted"/>
<sequence length="133" mass="15031">MHPHTLARCFDQYLVPIQGQADIMIIGIHYISPYNVHAFLNFLLSRGTYGKKGGALIFTYPCTDFSDPEQHAPHVEFVHRILPEARDAIELRQRYEATFASDPAYFRCIGPVMPTILHIPSLCGTGEKREGNT</sequence>
<dbReference type="RefSeq" id="WP_075276658.1">
    <property type="nucleotide sequence ID" value="NZ_CP016908.1"/>
</dbReference>
<evidence type="ECO:0000313" key="2">
    <source>
        <dbReference type="Proteomes" id="UP000185544"/>
    </source>
</evidence>
<gene>
    <name evidence="1" type="ORF">BCY86_04305</name>
</gene>
<dbReference type="OrthoDB" id="9770545at2"/>
<dbReference type="STRING" id="1882918.BCY86_04305"/>
<dbReference type="Proteomes" id="UP000185544">
    <property type="component" value="Chromosome"/>
</dbReference>
<evidence type="ECO:0000313" key="1">
    <source>
        <dbReference type="EMBL" id="APR99991.1"/>
    </source>
</evidence>
<keyword evidence="2" id="KW-1185">Reference proteome</keyword>
<accession>A0A1L6MWU5</accession>
<dbReference type="AlphaFoldDB" id="A0A1L6MWU5"/>
<name>A0A1L6MWU5_9BACT</name>
<reference evidence="1 2" key="1">
    <citation type="submission" date="2016-08" db="EMBL/GenBank/DDBJ databases">
        <title>Identification and validation of antigenic proteins from Pajaroellobacter abortibovis using de-novo genome sequence assembly and reverse vaccinology.</title>
        <authorList>
            <person name="Welly B.T."/>
            <person name="Miller M.R."/>
            <person name="Stott J.L."/>
            <person name="Blanchard M.T."/>
            <person name="Islas-Trejo A.D."/>
            <person name="O'Rourke S.M."/>
            <person name="Young A.E."/>
            <person name="Medrano J.F."/>
            <person name="Van Eenennaam A.L."/>
        </authorList>
    </citation>
    <scope>NUCLEOTIDE SEQUENCE [LARGE SCALE GENOMIC DNA]</scope>
    <source>
        <strain evidence="1 2">BTF92-0548A/99-0131</strain>
    </source>
</reference>
<protein>
    <submittedName>
        <fullName evidence="1">Uncharacterized protein</fullName>
    </submittedName>
</protein>
<dbReference type="KEGG" id="pabo:BCY86_04305"/>